<accession>A0A8J5SPJ1</accession>
<proteinExistence type="predicted"/>
<keyword evidence="4" id="KW-1185">Reference proteome</keyword>
<evidence type="ECO:0000256" key="1">
    <source>
        <dbReference type="SAM" id="MobiDB-lite"/>
    </source>
</evidence>
<protein>
    <recommendedName>
        <fullName evidence="2">NAC domain-containing protein</fullName>
    </recommendedName>
</protein>
<comment type="caution">
    <text evidence="3">The sequence shown here is derived from an EMBL/GenBank/DDBJ whole genome shotgun (WGS) entry which is preliminary data.</text>
</comment>
<name>A0A8J5SPJ1_ZIZPA</name>
<dbReference type="OrthoDB" id="655701at2759"/>
<feature type="region of interest" description="Disordered" evidence="1">
    <location>
        <begin position="284"/>
        <end position="317"/>
    </location>
</feature>
<feature type="compositionally biased region" description="Basic and acidic residues" evidence="1">
    <location>
        <begin position="202"/>
        <end position="211"/>
    </location>
</feature>
<dbReference type="Pfam" id="PF02365">
    <property type="entry name" value="NAM"/>
    <property type="match status" value="1"/>
</dbReference>
<sequence>MVFSPSDEPEPTPDFGSHPSYAEIVTTYLRPRVESGEHAWPYVHEADVYAADPEVLTRDFSPAIAADGSVAWYFFTNLRSKRRYGQRKVRMVETGEGSWHAEGAAKCVVTGVHQDREVGWRHTFSFGKKEDGRWVRSGWLMMEFALNYGRQDNRSDELVLCKVYRSPRAPIVPAPAVKKSMTAEETPTPKDTKSAVASVHSPDTKIRREAEEAQSPTGTKPAEKSLPARDTKIPTAAASETKKTTVDVAAAATGCTRKADGKNSGAGKAKRLCPRCQAEMLESDSETAVLDNAHSEDETAGSSETHRHRPPKFFRFL</sequence>
<organism evidence="3 4">
    <name type="scientific">Zizania palustris</name>
    <name type="common">Northern wild rice</name>
    <dbReference type="NCBI Taxonomy" id="103762"/>
    <lineage>
        <taxon>Eukaryota</taxon>
        <taxon>Viridiplantae</taxon>
        <taxon>Streptophyta</taxon>
        <taxon>Embryophyta</taxon>
        <taxon>Tracheophyta</taxon>
        <taxon>Spermatophyta</taxon>
        <taxon>Magnoliopsida</taxon>
        <taxon>Liliopsida</taxon>
        <taxon>Poales</taxon>
        <taxon>Poaceae</taxon>
        <taxon>BOP clade</taxon>
        <taxon>Oryzoideae</taxon>
        <taxon>Oryzeae</taxon>
        <taxon>Zizaniinae</taxon>
        <taxon>Zizania</taxon>
    </lineage>
</organism>
<reference evidence="3" key="1">
    <citation type="journal article" date="2021" name="bioRxiv">
        <title>Whole Genome Assembly and Annotation of Northern Wild Rice, Zizania palustris L., Supports a Whole Genome Duplication in the Zizania Genus.</title>
        <authorList>
            <person name="Haas M."/>
            <person name="Kono T."/>
            <person name="Macchietto M."/>
            <person name="Millas R."/>
            <person name="McGilp L."/>
            <person name="Shao M."/>
            <person name="Duquette J."/>
            <person name="Hirsch C.N."/>
            <person name="Kimball J."/>
        </authorList>
    </citation>
    <scope>NUCLEOTIDE SEQUENCE</scope>
    <source>
        <tissue evidence="3">Fresh leaf tissue</tissue>
    </source>
</reference>
<evidence type="ECO:0000313" key="3">
    <source>
        <dbReference type="EMBL" id="KAG8077533.1"/>
    </source>
</evidence>
<feature type="region of interest" description="Disordered" evidence="1">
    <location>
        <begin position="175"/>
        <end position="244"/>
    </location>
</feature>
<dbReference type="GO" id="GO:0003677">
    <property type="term" value="F:DNA binding"/>
    <property type="evidence" value="ECO:0007669"/>
    <property type="project" value="InterPro"/>
</dbReference>
<evidence type="ECO:0000313" key="4">
    <source>
        <dbReference type="Proteomes" id="UP000729402"/>
    </source>
</evidence>
<dbReference type="InterPro" id="IPR003441">
    <property type="entry name" value="NAC-dom"/>
</dbReference>
<dbReference type="EMBL" id="JAAALK010000282">
    <property type="protein sequence ID" value="KAG8077533.1"/>
    <property type="molecule type" value="Genomic_DNA"/>
</dbReference>
<feature type="compositionally biased region" description="Basic and acidic residues" evidence="1">
    <location>
        <begin position="221"/>
        <end position="232"/>
    </location>
</feature>
<dbReference type="Proteomes" id="UP000729402">
    <property type="component" value="Unassembled WGS sequence"/>
</dbReference>
<dbReference type="PANTHER" id="PTHR31719">
    <property type="entry name" value="NAC TRANSCRIPTION FACTOR 56"/>
    <property type="match status" value="1"/>
</dbReference>
<feature type="domain" description="NAC" evidence="2">
    <location>
        <begin position="11"/>
        <end position="166"/>
    </location>
</feature>
<gene>
    <name evidence="3" type="ORF">GUJ93_ZPchr0007g5008</name>
</gene>
<evidence type="ECO:0000259" key="2">
    <source>
        <dbReference type="PROSITE" id="PS51005"/>
    </source>
</evidence>
<dbReference type="GO" id="GO:0006355">
    <property type="term" value="P:regulation of DNA-templated transcription"/>
    <property type="evidence" value="ECO:0007669"/>
    <property type="project" value="InterPro"/>
</dbReference>
<feature type="compositionally biased region" description="Basic residues" evidence="1">
    <location>
        <begin position="306"/>
        <end position="317"/>
    </location>
</feature>
<reference evidence="3" key="2">
    <citation type="submission" date="2021-02" db="EMBL/GenBank/DDBJ databases">
        <authorList>
            <person name="Kimball J.A."/>
            <person name="Haas M.W."/>
            <person name="Macchietto M."/>
            <person name="Kono T."/>
            <person name="Duquette J."/>
            <person name="Shao M."/>
        </authorList>
    </citation>
    <scope>NUCLEOTIDE SEQUENCE</scope>
    <source>
        <tissue evidence="3">Fresh leaf tissue</tissue>
    </source>
</reference>
<dbReference type="PANTHER" id="PTHR31719:SF243">
    <property type="entry name" value="NAC DOMAIN-CONTAINING PROTEIN"/>
    <property type="match status" value="1"/>
</dbReference>
<dbReference type="PROSITE" id="PS51005">
    <property type="entry name" value="NAC"/>
    <property type="match status" value="1"/>
</dbReference>
<dbReference type="AlphaFoldDB" id="A0A8J5SPJ1"/>